<accession>A0A2P5VQ66</accession>
<dbReference type="GO" id="GO:0006897">
    <property type="term" value="P:endocytosis"/>
    <property type="evidence" value="ECO:0007669"/>
    <property type="project" value="TreeGrafter"/>
</dbReference>
<dbReference type="PANTHER" id="PTHR12276">
    <property type="entry name" value="EPSIN/ENT-RELATED"/>
    <property type="match status" value="1"/>
</dbReference>
<dbReference type="SUPFAM" id="SSF48464">
    <property type="entry name" value="ENTH/VHS domain"/>
    <property type="match status" value="1"/>
</dbReference>
<dbReference type="InterPro" id="IPR008942">
    <property type="entry name" value="ENTH_VHS"/>
</dbReference>
<dbReference type="PROSITE" id="PS50942">
    <property type="entry name" value="ENTH"/>
    <property type="match status" value="1"/>
</dbReference>
<dbReference type="Proteomes" id="UP000239757">
    <property type="component" value="Unassembled WGS sequence"/>
</dbReference>
<dbReference type="AlphaFoldDB" id="A0A2P5VQ66"/>
<feature type="region of interest" description="Disordered" evidence="6">
    <location>
        <begin position="272"/>
        <end position="358"/>
    </location>
</feature>
<evidence type="ECO:0000256" key="5">
    <source>
        <dbReference type="ARBA" id="ARBA00023329"/>
    </source>
</evidence>
<feature type="compositionally biased region" description="Basic and acidic residues" evidence="6">
    <location>
        <begin position="196"/>
        <end position="220"/>
    </location>
</feature>
<dbReference type="PANTHER" id="PTHR12276:SF45">
    <property type="entry name" value="CLATHRIN INTERACTOR 1"/>
    <property type="match status" value="1"/>
</dbReference>
<feature type="region of interest" description="Disordered" evidence="6">
    <location>
        <begin position="579"/>
        <end position="622"/>
    </location>
</feature>
<dbReference type="SMART" id="SM00273">
    <property type="entry name" value="ENTH"/>
    <property type="match status" value="1"/>
</dbReference>
<evidence type="ECO:0000256" key="1">
    <source>
        <dbReference type="ARBA" id="ARBA00004132"/>
    </source>
</evidence>
<feature type="compositionally biased region" description="Polar residues" evidence="6">
    <location>
        <begin position="320"/>
        <end position="330"/>
    </location>
</feature>
<evidence type="ECO:0000256" key="3">
    <source>
        <dbReference type="ARBA" id="ARBA00010130"/>
    </source>
</evidence>
<comment type="similarity">
    <text evidence="3">Belongs to the epsin family.</text>
</comment>
<dbReference type="FunFam" id="1.25.40.90:FF:000006">
    <property type="entry name" value="Clathrin interactor 1"/>
    <property type="match status" value="1"/>
</dbReference>
<sequence length="622" mass="68066">MDFMKAFDLTVREIKREVNLKVLKVPEIEQKVLDATDNEPWGPHGAALAEIAQATKKFSDCQMVMNVLWSRLGETGKDWRYVYKALSVIEYLISNGSERAVDDIIGRTFRIASLMSFEYVEPSGKDMGINVRKKAETIVGLLHNKERIQEARNKAAANRDKYIGLSSTGVTFKSSASSFSGGGYQGGGDRCGGSSGRRESDSYKPRDRYGEQKFDKDTYVKPRRGSTASESQANSTNESRRHGRNHITIVNPFILYGDSCFTMHNNLIMEKDPKNTYVKPRRGSTTSESQANSTKEPRRHGSKDPKNKLSAKLSDDDKYSQSTSAPTNNFEADDDDFDDFDPRGASRSNPATGDSNQVDLFGQSLMDDLFDGPASARMEHSVTSTDSTEVDLFADATFVSAPNKAVIEASPQAQKQVDLFASQPAIVPAVSPTVDLFAATDPVVQPDIMVPKPDPTNASIIDPFATVPLSNFHSSSDIFGSFTHHSNSPWKEPTQTPINNVNLNNNMNTKPSQDIKPPQKKDAIFQVKSGIWADSLSRGIIDLNISAPSFNNSAIISEPCTVKKVSLADVGILGELSDIDKRDKGPPTSLHMGRAMGTGSGFGKTGFTSTTAEDDIFSSFKK</sequence>
<proteinExistence type="inferred from homology"/>
<keyword evidence="5" id="KW-0968">Cytoplasmic vesicle</keyword>
<protein>
    <recommendedName>
        <fullName evidence="7">ENTH domain-containing protein</fullName>
    </recommendedName>
</protein>
<feature type="compositionally biased region" description="Polar residues" evidence="6">
    <location>
        <begin position="283"/>
        <end position="294"/>
    </location>
</feature>
<feature type="compositionally biased region" description="Polar residues" evidence="6">
    <location>
        <begin position="346"/>
        <end position="358"/>
    </location>
</feature>
<dbReference type="GO" id="GO:0030125">
    <property type="term" value="C:clathrin vesicle coat"/>
    <property type="evidence" value="ECO:0007669"/>
    <property type="project" value="TreeGrafter"/>
</dbReference>
<evidence type="ECO:0000313" key="8">
    <source>
        <dbReference type="EMBL" id="PPR80986.1"/>
    </source>
</evidence>
<keyword evidence="4" id="KW-0333">Golgi apparatus</keyword>
<reference evidence="8 9" key="1">
    <citation type="submission" date="2015-01" db="EMBL/GenBank/DDBJ databases">
        <title>Genome of allotetraploid Gossypium barbadense reveals genomic plasticity and fiber elongation in cotton evolution.</title>
        <authorList>
            <person name="Chen X."/>
            <person name="Liu X."/>
            <person name="Zhao B."/>
            <person name="Zheng H."/>
            <person name="Hu Y."/>
            <person name="Lu G."/>
            <person name="Yang C."/>
            <person name="Chen J."/>
            <person name="Shan C."/>
            <person name="Zhang L."/>
            <person name="Zhou Y."/>
            <person name="Wang L."/>
            <person name="Guo W."/>
            <person name="Bai Y."/>
            <person name="Ruan J."/>
            <person name="Shangguan X."/>
            <person name="Mao Y."/>
            <person name="Jiang J."/>
            <person name="Zhu Y."/>
            <person name="Lei J."/>
            <person name="Kang H."/>
            <person name="Chen S."/>
            <person name="He X."/>
            <person name="Wang R."/>
            <person name="Wang Y."/>
            <person name="Chen J."/>
            <person name="Wang L."/>
            <person name="Yu S."/>
            <person name="Wang B."/>
            <person name="Wei J."/>
            <person name="Song S."/>
            <person name="Lu X."/>
            <person name="Gao Z."/>
            <person name="Gu W."/>
            <person name="Deng X."/>
            <person name="Ma D."/>
            <person name="Wang S."/>
            <person name="Liang W."/>
            <person name="Fang L."/>
            <person name="Cai C."/>
            <person name="Zhu X."/>
            <person name="Zhou B."/>
            <person name="Zhang Y."/>
            <person name="Chen Z."/>
            <person name="Xu S."/>
            <person name="Zhu R."/>
            <person name="Wang S."/>
            <person name="Zhang T."/>
            <person name="Zhao G."/>
        </authorList>
    </citation>
    <scope>NUCLEOTIDE SEQUENCE [LARGE SCALE GENOMIC DNA]</scope>
    <source>
        <strain evidence="9">cv. Xinhai21</strain>
        <tissue evidence="8">Leaf</tissue>
    </source>
</reference>
<comment type="subcellular location">
    <subcellularLocation>
        <location evidence="1">Cytoplasmic vesicle</location>
        <location evidence="1">Clathrin-coated vesicle</location>
    </subcellularLocation>
    <subcellularLocation>
        <location evidence="2">Golgi apparatus</location>
    </subcellularLocation>
</comment>
<name>A0A2P5VQ66_GOSBA</name>
<feature type="compositionally biased region" description="Basic and acidic residues" evidence="6">
    <location>
        <begin position="302"/>
        <end position="319"/>
    </location>
</feature>
<evidence type="ECO:0000256" key="4">
    <source>
        <dbReference type="ARBA" id="ARBA00023034"/>
    </source>
</evidence>
<gene>
    <name evidence="8" type="ORF">GOBAR_AA39729</name>
</gene>
<dbReference type="Gene3D" id="1.25.40.90">
    <property type="match status" value="1"/>
</dbReference>
<dbReference type="EMBL" id="KZ671557">
    <property type="protein sequence ID" value="PPR80986.1"/>
    <property type="molecule type" value="Genomic_DNA"/>
</dbReference>
<dbReference type="Pfam" id="PF01417">
    <property type="entry name" value="ENTH"/>
    <property type="match status" value="1"/>
</dbReference>
<dbReference type="CDD" id="cd03571">
    <property type="entry name" value="ENTH"/>
    <property type="match status" value="1"/>
</dbReference>
<feature type="region of interest" description="Disordered" evidence="6">
    <location>
        <begin position="178"/>
        <end position="244"/>
    </location>
</feature>
<feature type="compositionally biased region" description="Gly residues" evidence="6">
    <location>
        <begin position="180"/>
        <end position="195"/>
    </location>
</feature>
<dbReference type="GO" id="GO:0005768">
    <property type="term" value="C:endosome"/>
    <property type="evidence" value="ECO:0007669"/>
    <property type="project" value="TreeGrafter"/>
</dbReference>
<dbReference type="InterPro" id="IPR013809">
    <property type="entry name" value="ENTH"/>
</dbReference>
<evidence type="ECO:0000256" key="6">
    <source>
        <dbReference type="SAM" id="MobiDB-lite"/>
    </source>
</evidence>
<organism evidence="8 9">
    <name type="scientific">Gossypium barbadense</name>
    <name type="common">Sea Island cotton</name>
    <name type="synonym">Hibiscus barbadensis</name>
    <dbReference type="NCBI Taxonomy" id="3634"/>
    <lineage>
        <taxon>Eukaryota</taxon>
        <taxon>Viridiplantae</taxon>
        <taxon>Streptophyta</taxon>
        <taxon>Embryophyta</taxon>
        <taxon>Tracheophyta</taxon>
        <taxon>Spermatophyta</taxon>
        <taxon>Magnoliopsida</taxon>
        <taxon>eudicotyledons</taxon>
        <taxon>Gunneridae</taxon>
        <taxon>Pentapetalae</taxon>
        <taxon>rosids</taxon>
        <taxon>malvids</taxon>
        <taxon>Malvales</taxon>
        <taxon>Malvaceae</taxon>
        <taxon>Malvoideae</taxon>
        <taxon>Gossypium</taxon>
    </lineage>
</organism>
<dbReference type="GO" id="GO:0005886">
    <property type="term" value="C:plasma membrane"/>
    <property type="evidence" value="ECO:0007669"/>
    <property type="project" value="TreeGrafter"/>
</dbReference>
<evidence type="ECO:0000313" key="9">
    <source>
        <dbReference type="Proteomes" id="UP000239757"/>
    </source>
</evidence>
<evidence type="ECO:0000259" key="7">
    <source>
        <dbReference type="PROSITE" id="PS50942"/>
    </source>
</evidence>
<evidence type="ECO:0000256" key="2">
    <source>
        <dbReference type="ARBA" id="ARBA00004555"/>
    </source>
</evidence>
<dbReference type="OrthoDB" id="4033880at2759"/>
<dbReference type="GO" id="GO:0005543">
    <property type="term" value="F:phospholipid binding"/>
    <property type="evidence" value="ECO:0007669"/>
    <property type="project" value="TreeGrafter"/>
</dbReference>
<feature type="domain" description="ENTH" evidence="7">
    <location>
        <begin position="20"/>
        <end position="152"/>
    </location>
</feature>
<dbReference type="GO" id="GO:0030276">
    <property type="term" value="F:clathrin binding"/>
    <property type="evidence" value="ECO:0007669"/>
    <property type="project" value="TreeGrafter"/>
</dbReference>
<dbReference type="GO" id="GO:0005794">
    <property type="term" value="C:Golgi apparatus"/>
    <property type="evidence" value="ECO:0007669"/>
    <property type="project" value="UniProtKB-SubCell"/>
</dbReference>
<feature type="compositionally biased region" description="Polar residues" evidence="6">
    <location>
        <begin position="226"/>
        <end position="237"/>
    </location>
</feature>